<feature type="transmembrane region" description="Helical" evidence="5">
    <location>
        <begin position="12"/>
        <end position="33"/>
    </location>
</feature>
<protein>
    <submittedName>
        <fullName evidence="6">Tetraspanin-13</fullName>
    </submittedName>
</protein>
<feature type="transmembrane region" description="Helical" evidence="5">
    <location>
        <begin position="173"/>
        <end position="192"/>
    </location>
</feature>
<evidence type="ECO:0000256" key="4">
    <source>
        <dbReference type="ARBA" id="ARBA00023136"/>
    </source>
</evidence>
<evidence type="ECO:0000256" key="1">
    <source>
        <dbReference type="ARBA" id="ARBA00004141"/>
    </source>
</evidence>
<reference evidence="6" key="1">
    <citation type="submission" date="2009-03" db="EMBL/GenBank/DDBJ databases">
        <title>Caligus clemensi ESTs and full-length cDNAs.</title>
        <authorList>
            <person name="Yasuike M."/>
            <person name="von Schalburg K."/>
            <person name="Cooper G."/>
            <person name="Leong J."/>
            <person name="Jones S.R.M."/>
            <person name="Koop B.F."/>
        </authorList>
    </citation>
    <scope>NUCLEOTIDE SEQUENCE</scope>
    <source>
        <tissue evidence="6">Whole</tissue>
    </source>
</reference>
<proteinExistence type="evidence at transcript level"/>
<dbReference type="Pfam" id="PF00335">
    <property type="entry name" value="Tetraspanin"/>
    <property type="match status" value="1"/>
</dbReference>
<comment type="subcellular location">
    <subcellularLocation>
        <location evidence="1">Membrane</location>
        <topology evidence="1">Multi-pass membrane protein</topology>
    </subcellularLocation>
</comment>
<name>C1C1N4_CALCM</name>
<dbReference type="InterPro" id="IPR018499">
    <property type="entry name" value="Tetraspanin/Peripherin"/>
</dbReference>
<dbReference type="AlphaFoldDB" id="C1C1N4"/>
<evidence type="ECO:0000256" key="5">
    <source>
        <dbReference type="SAM" id="Phobius"/>
    </source>
</evidence>
<keyword evidence="2 5" id="KW-0812">Transmembrane</keyword>
<feature type="transmembrane region" description="Helical" evidence="5">
    <location>
        <begin position="75"/>
        <end position="99"/>
    </location>
</feature>
<accession>C1C1N4</accession>
<feature type="transmembrane region" description="Helical" evidence="5">
    <location>
        <begin position="45"/>
        <end position="68"/>
    </location>
</feature>
<evidence type="ECO:0000256" key="2">
    <source>
        <dbReference type="ARBA" id="ARBA00022692"/>
    </source>
</evidence>
<sequence length="205" mass="21977">MSFRDGFSCSRSTLILLNAGYILAALILIIVGSSYGSISNTSVPIVSGILVCGVGLLMVAVLGLVGTVKNHQVMLFSYMCILAFIFLIQFSAACATLGVGPETEKAFIQKAWNHLDSDSKLALEKNLGCCGYESHAGLNCTSISPCGTVYEFPACPTCLDVIEPLLNAAFNSVGWSGLIIAFVELIGIYSTYKYRIHIRNMSELP</sequence>
<dbReference type="GO" id="GO:0016020">
    <property type="term" value="C:membrane"/>
    <property type="evidence" value="ECO:0007669"/>
    <property type="project" value="UniProtKB-SubCell"/>
</dbReference>
<keyword evidence="3 5" id="KW-1133">Transmembrane helix</keyword>
<gene>
    <name evidence="6" type="primary">TSN13</name>
</gene>
<dbReference type="EMBL" id="BT080763">
    <property type="protein sequence ID" value="ACO15187.1"/>
    <property type="molecule type" value="mRNA"/>
</dbReference>
<evidence type="ECO:0000256" key="3">
    <source>
        <dbReference type="ARBA" id="ARBA00022989"/>
    </source>
</evidence>
<organism evidence="6">
    <name type="scientific">Caligus clemensi</name>
    <name type="common">Sea louse</name>
    <dbReference type="NCBI Taxonomy" id="344056"/>
    <lineage>
        <taxon>Eukaryota</taxon>
        <taxon>Metazoa</taxon>
        <taxon>Ecdysozoa</taxon>
        <taxon>Arthropoda</taxon>
        <taxon>Crustacea</taxon>
        <taxon>Multicrustacea</taxon>
        <taxon>Hexanauplia</taxon>
        <taxon>Copepoda</taxon>
        <taxon>Siphonostomatoida</taxon>
        <taxon>Caligidae</taxon>
        <taxon>Caligus</taxon>
    </lineage>
</organism>
<evidence type="ECO:0000313" key="6">
    <source>
        <dbReference type="EMBL" id="ACO15187.1"/>
    </source>
</evidence>
<keyword evidence="4 5" id="KW-0472">Membrane</keyword>
<dbReference type="PRINTS" id="PR00259">
    <property type="entry name" value="TMFOUR"/>
</dbReference>